<dbReference type="Proteomes" id="UP000292373">
    <property type="component" value="Unassembled WGS sequence"/>
</dbReference>
<feature type="region of interest" description="Disordered" evidence="1">
    <location>
        <begin position="73"/>
        <end position="108"/>
    </location>
</feature>
<feature type="compositionally biased region" description="Basic residues" evidence="1">
    <location>
        <begin position="80"/>
        <end position="89"/>
    </location>
</feature>
<reference evidence="2 3" key="1">
    <citation type="submission" date="2019-01" db="EMBL/GenBank/DDBJ databases">
        <title>Lactibacter flavus gen. nov., sp. nov., a novel bacterium of the family Propionibacteriaceae isolated from raw milk and dairy products.</title>
        <authorList>
            <person name="Huptas C."/>
            <person name="Wenning M."/>
            <person name="Breitenwieser F."/>
            <person name="Doll E."/>
            <person name="Von Neubeck M."/>
            <person name="Busse H.-J."/>
            <person name="Scherer S."/>
        </authorList>
    </citation>
    <scope>NUCLEOTIDE SEQUENCE [LARGE SCALE GENOMIC DNA]</scope>
    <source>
        <strain evidence="2 3">KCTC 33808</strain>
    </source>
</reference>
<keyword evidence="3" id="KW-1185">Reference proteome</keyword>
<sequence>MTVTGHARGFVLKGGLLLGAYDVRRPTKDVDSNAVRACVSDEWLTQVARDVAGADGDDGVAFDLSPRVARGAAATPRPAVRCRGRRRSARLTSSLKLRPSDSAPLSAA</sequence>
<evidence type="ECO:0000313" key="2">
    <source>
        <dbReference type="EMBL" id="TBT88623.1"/>
    </source>
</evidence>
<dbReference type="AlphaFoldDB" id="A0A4Q9KH07"/>
<organism evidence="2 3">
    <name type="scientific">Propioniciclava sinopodophylli</name>
    <dbReference type="NCBI Taxonomy" id="1837344"/>
    <lineage>
        <taxon>Bacteria</taxon>
        <taxon>Bacillati</taxon>
        <taxon>Actinomycetota</taxon>
        <taxon>Actinomycetes</taxon>
        <taxon>Propionibacteriales</taxon>
        <taxon>Propionibacteriaceae</taxon>
        <taxon>Propioniciclava</taxon>
    </lineage>
</organism>
<dbReference type="RefSeq" id="WP_131166751.1">
    <property type="nucleotide sequence ID" value="NZ_SDMQ01000001.1"/>
</dbReference>
<evidence type="ECO:0000313" key="3">
    <source>
        <dbReference type="Proteomes" id="UP000292373"/>
    </source>
</evidence>
<name>A0A4Q9KH07_9ACTN</name>
<evidence type="ECO:0000256" key="1">
    <source>
        <dbReference type="SAM" id="MobiDB-lite"/>
    </source>
</evidence>
<gene>
    <name evidence="2" type="ORF">ET989_01350</name>
</gene>
<accession>A0A4Q9KH07</accession>
<protein>
    <submittedName>
        <fullName evidence="2">Uncharacterized protein</fullName>
    </submittedName>
</protein>
<dbReference type="OrthoDB" id="9808443at2"/>
<dbReference type="EMBL" id="SDMQ01000001">
    <property type="protein sequence ID" value="TBT88623.1"/>
    <property type="molecule type" value="Genomic_DNA"/>
</dbReference>
<comment type="caution">
    <text evidence="2">The sequence shown here is derived from an EMBL/GenBank/DDBJ whole genome shotgun (WGS) entry which is preliminary data.</text>
</comment>
<proteinExistence type="predicted"/>